<dbReference type="OrthoDB" id="283659at2"/>
<dbReference type="Pfam" id="PF04542">
    <property type="entry name" value="Sigma70_r2"/>
    <property type="match status" value="1"/>
</dbReference>
<dbReference type="GO" id="GO:0016987">
    <property type="term" value="F:sigma factor activity"/>
    <property type="evidence" value="ECO:0007669"/>
    <property type="project" value="UniProtKB-KW"/>
</dbReference>
<evidence type="ECO:0000256" key="3">
    <source>
        <dbReference type="ARBA" id="ARBA00023082"/>
    </source>
</evidence>
<dbReference type="EMBL" id="CP042912">
    <property type="protein sequence ID" value="QEG23963.1"/>
    <property type="molecule type" value="Genomic_DNA"/>
</dbReference>
<evidence type="ECO:0000256" key="2">
    <source>
        <dbReference type="ARBA" id="ARBA00023015"/>
    </source>
</evidence>
<evidence type="ECO:0000256" key="4">
    <source>
        <dbReference type="ARBA" id="ARBA00023125"/>
    </source>
</evidence>
<dbReference type="InterPro" id="IPR039425">
    <property type="entry name" value="RNA_pol_sigma-70-like"/>
</dbReference>
<dbReference type="KEGG" id="mff:MFFC18_38680"/>
<dbReference type="AlphaFoldDB" id="A0A5B9PNY1"/>
<dbReference type="InterPro" id="IPR014284">
    <property type="entry name" value="RNA_pol_sigma-70_dom"/>
</dbReference>
<proteinExistence type="inferred from homology"/>
<organism evidence="8 9">
    <name type="scientific">Mariniblastus fucicola</name>
    <dbReference type="NCBI Taxonomy" id="980251"/>
    <lineage>
        <taxon>Bacteria</taxon>
        <taxon>Pseudomonadati</taxon>
        <taxon>Planctomycetota</taxon>
        <taxon>Planctomycetia</taxon>
        <taxon>Pirellulales</taxon>
        <taxon>Pirellulaceae</taxon>
        <taxon>Mariniblastus</taxon>
    </lineage>
</organism>
<dbReference type="Pfam" id="PF08281">
    <property type="entry name" value="Sigma70_r4_2"/>
    <property type="match status" value="1"/>
</dbReference>
<gene>
    <name evidence="8" type="primary">sigX_1</name>
    <name evidence="8" type="ORF">MFFC18_38680</name>
</gene>
<keyword evidence="4" id="KW-0238">DNA-binding</keyword>
<evidence type="ECO:0000256" key="5">
    <source>
        <dbReference type="ARBA" id="ARBA00023163"/>
    </source>
</evidence>
<dbReference type="InterPro" id="IPR007627">
    <property type="entry name" value="RNA_pol_sigma70_r2"/>
</dbReference>
<feature type="domain" description="RNA polymerase sigma factor 70 region 4 type 2" evidence="7">
    <location>
        <begin position="154"/>
        <end position="206"/>
    </location>
</feature>
<dbReference type="STRING" id="980251.GCA_001642875_04233"/>
<dbReference type="NCBIfam" id="TIGR02937">
    <property type="entry name" value="sigma70-ECF"/>
    <property type="match status" value="1"/>
</dbReference>
<dbReference type="Proteomes" id="UP000322214">
    <property type="component" value="Chromosome"/>
</dbReference>
<dbReference type="InterPro" id="IPR013249">
    <property type="entry name" value="RNA_pol_sigma70_r4_t2"/>
</dbReference>
<name>A0A5B9PNY1_9BACT</name>
<sequence length="214" mass="24220">MVAGRVCFTNERPPKISSNFSEAKSIRQSSIECCRGLRASDQTEFMKQCMESLYREHRQGLFTYALSILGCGQTAEDAIQNAFARLHDAPIPIGGIEDDKMVPYVFRCVRNCAIDLQRNQQRQQRLGESLFESVQQREDQASPDDAMLTQERAEQLRAAIDGLAELEREVVVLKIFAGLTFEQAGEMAETSPKTMATRYRRALLKLKDHLKGQL</sequence>
<comment type="similarity">
    <text evidence="1">Belongs to the sigma-70 factor family. ECF subfamily.</text>
</comment>
<keyword evidence="3" id="KW-0731">Sigma factor</keyword>
<reference evidence="8 9" key="1">
    <citation type="submission" date="2019-08" db="EMBL/GenBank/DDBJ databases">
        <title>Deep-cultivation of Planctomycetes and their phenomic and genomic characterization uncovers novel biology.</title>
        <authorList>
            <person name="Wiegand S."/>
            <person name="Jogler M."/>
            <person name="Boedeker C."/>
            <person name="Pinto D."/>
            <person name="Vollmers J."/>
            <person name="Rivas-Marin E."/>
            <person name="Kohn T."/>
            <person name="Peeters S.H."/>
            <person name="Heuer A."/>
            <person name="Rast P."/>
            <person name="Oberbeckmann S."/>
            <person name="Bunk B."/>
            <person name="Jeske O."/>
            <person name="Meyerdierks A."/>
            <person name="Storesund J.E."/>
            <person name="Kallscheuer N."/>
            <person name="Luecker S."/>
            <person name="Lage O.M."/>
            <person name="Pohl T."/>
            <person name="Merkel B.J."/>
            <person name="Hornburger P."/>
            <person name="Mueller R.-W."/>
            <person name="Bruemmer F."/>
            <person name="Labrenz M."/>
            <person name="Spormann A.M."/>
            <person name="Op den Camp H."/>
            <person name="Overmann J."/>
            <person name="Amann R."/>
            <person name="Jetten M.S.M."/>
            <person name="Mascher T."/>
            <person name="Medema M.H."/>
            <person name="Devos D.P."/>
            <person name="Kaster A.-K."/>
            <person name="Ovreas L."/>
            <person name="Rohde M."/>
            <person name="Galperin M.Y."/>
            <person name="Jogler C."/>
        </authorList>
    </citation>
    <scope>NUCLEOTIDE SEQUENCE [LARGE SCALE GENOMIC DNA]</scope>
    <source>
        <strain evidence="8 9">FC18</strain>
    </source>
</reference>
<evidence type="ECO:0000256" key="1">
    <source>
        <dbReference type="ARBA" id="ARBA00010641"/>
    </source>
</evidence>
<dbReference type="PANTHER" id="PTHR43133">
    <property type="entry name" value="RNA POLYMERASE ECF-TYPE SIGMA FACTO"/>
    <property type="match status" value="1"/>
</dbReference>
<dbReference type="InterPro" id="IPR013324">
    <property type="entry name" value="RNA_pol_sigma_r3/r4-like"/>
</dbReference>
<dbReference type="PANTHER" id="PTHR43133:SF8">
    <property type="entry name" value="RNA POLYMERASE SIGMA FACTOR HI_1459-RELATED"/>
    <property type="match status" value="1"/>
</dbReference>
<evidence type="ECO:0000259" key="7">
    <source>
        <dbReference type="Pfam" id="PF08281"/>
    </source>
</evidence>
<protein>
    <submittedName>
        <fullName evidence="8">RNA polymerase sigma factor SigX</fullName>
    </submittedName>
</protein>
<dbReference type="SUPFAM" id="SSF88659">
    <property type="entry name" value="Sigma3 and sigma4 domains of RNA polymerase sigma factors"/>
    <property type="match status" value="1"/>
</dbReference>
<accession>A0A5B9PNY1</accession>
<keyword evidence="9" id="KW-1185">Reference proteome</keyword>
<keyword evidence="2" id="KW-0805">Transcription regulation</keyword>
<dbReference type="InterPro" id="IPR013325">
    <property type="entry name" value="RNA_pol_sigma_r2"/>
</dbReference>
<dbReference type="SUPFAM" id="SSF88946">
    <property type="entry name" value="Sigma2 domain of RNA polymerase sigma factors"/>
    <property type="match status" value="1"/>
</dbReference>
<evidence type="ECO:0000259" key="6">
    <source>
        <dbReference type="Pfam" id="PF04542"/>
    </source>
</evidence>
<dbReference type="GO" id="GO:0003677">
    <property type="term" value="F:DNA binding"/>
    <property type="evidence" value="ECO:0007669"/>
    <property type="project" value="UniProtKB-KW"/>
</dbReference>
<feature type="domain" description="RNA polymerase sigma-70 region 2" evidence="6">
    <location>
        <begin position="53"/>
        <end position="122"/>
    </location>
</feature>
<evidence type="ECO:0000313" key="9">
    <source>
        <dbReference type="Proteomes" id="UP000322214"/>
    </source>
</evidence>
<evidence type="ECO:0000313" key="8">
    <source>
        <dbReference type="EMBL" id="QEG23963.1"/>
    </source>
</evidence>
<keyword evidence="5" id="KW-0804">Transcription</keyword>
<dbReference type="Gene3D" id="1.10.1740.10">
    <property type="match status" value="1"/>
</dbReference>
<dbReference type="InterPro" id="IPR036388">
    <property type="entry name" value="WH-like_DNA-bd_sf"/>
</dbReference>
<dbReference type="GO" id="GO:0006352">
    <property type="term" value="P:DNA-templated transcription initiation"/>
    <property type="evidence" value="ECO:0007669"/>
    <property type="project" value="InterPro"/>
</dbReference>
<dbReference type="Gene3D" id="1.10.10.10">
    <property type="entry name" value="Winged helix-like DNA-binding domain superfamily/Winged helix DNA-binding domain"/>
    <property type="match status" value="1"/>
</dbReference>